<dbReference type="AlphaFoldDB" id="A0A0D9VXP6"/>
<reference evidence="1 2" key="1">
    <citation type="submission" date="2012-08" db="EMBL/GenBank/DDBJ databases">
        <title>Oryza genome evolution.</title>
        <authorList>
            <person name="Wing R.A."/>
        </authorList>
    </citation>
    <scope>NUCLEOTIDE SEQUENCE</scope>
</reference>
<dbReference type="Proteomes" id="UP000032180">
    <property type="component" value="Chromosome 3"/>
</dbReference>
<protein>
    <submittedName>
        <fullName evidence="1">Uncharacterized protein</fullName>
    </submittedName>
</protein>
<proteinExistence type="predicted"/>
<dbReference type="Gramene" id="LPERR03G25070.1">
    <property type="protein sequence ID" value="LPERR03G25070.1"/>
    <property type="gene ID" value="LPERR03G25070"/>
</dbReference>
<organism evidence="1 2">
    <name type="scientific">Leersia perrieri</name>
    <dbReference type="NCBI Taxonomy" id="77586"/>
    <lineage>
        <taxon>Eukaryota</taxon>
        <taxon>Viridiplantae</taxon>
        <taxon>Streptophyta</taxon>
        <taxon>Embryophyta</taxon>
        <taxon>Tracheophyta</taxon>
        <taxon>Spermatophyta</taxon>
        <taxon>Magnoliopsida</taxon>
        <taxon>Liliopsida</taxon>
        <taxon>Poales</taxon>
        <taxon>Poaceae</taxon>
        <taxon>BOP clade</taxon>
        <taxon>Oryzoideae</taxon>
        <taxon>Oryzeae</taxon>
        <taxon>Oryzinae</taxon>
        <taxon>Leersia</taxon>
    </lineage>
</organism>
<accession>A0A0D9VXP6</accession>
<evidence type="ECO:0000313" key="1">
    <source>
        <dbReference type="EnsemblPlants" id="LPERR03G25070.1"/>
    </source>
</evidence>
<reference evidence="2" key="2">
    <citation type="submission" date="2013-12" db="EMBL/GenBank/DDBJ databases">
        <authorList>
            <person name="Yu Y."/>
            <person name="Lee S."/>
            <person name="de Baynast K."/>
            <person name="Wissotski M."/>
            <person name="Liu L."/>
            <person name="Talag J."/>
            <person name="Goicoechea J."/>
            <person name="Angelova A."/>
            <person name="Jetty R."/>
            <person name="Kudrna D."/>
            <person name="Golser W."/>
            <person name="Rivera L."/>
            <person name="Zhang J."/>
            <person name="Wing R."/>
        </authorList>
    </citation>
    <scope>NUCLEOTIDE SEQUENCE</scope>
</reference>
<sequence length="67" mass="7419">MKARLLRRCHDTPAPCSIKVARDFGGTRPVVSVSIAQVLERSHLTSLRFFSLPVVALLLFSRANTPN</sequence>
<name>A0A0D9VXP6_9ORYZ</name>
<dbReference type="HOGENOM" id="CLU_2816078_0_0_1"/>
<keyword evidence="2" id="KW-1185">Reference proteome</keyword>
<dbReference type="EnsemblPlants" id="LPERR03G25070.1">
    <property type="protein sequence ID" value="LPERR03G25070.1"/>
    <property type="gene ID" value="LPERR03G25070"/>
</dbReference>
<reference evidence="1" key="3">
    <citation type="submission" date="2015-04" db="UniProtKB">
        <authorList>
            <consortium name="EnsemblPlants"/>
        </authorList>
    </citation>
    <scope>IDENTIFICATION</scope>
</reference>
<evidence type="ECO:0000313" key="2">
    <source>
        <dbReference type="Proteomes" id="UP000032180"/>
    </source>
</evidence>